<evidence type="ECO:0000256" key="1">
    <source>
        <dbReference type="ARBA" id="ARBA00004138"/>
    </source>
</evidence>
<keyword evidence="4" id="KW-0969">Cilium</keyword>
<evidence type="ECO:0000256" key="5">
    <source>
        <dbReference type="ARBA" id="ARBA00023273"/>
    </source>
</evidence>
<protein>
    <recommendedName>
        <fullName evidence="10">Dynein assembly factor 1, axonemal homolog</fullName>
    </recommendedName>
</protein>
<dbReference type="EMBL" id="JAQMWT010000320">
    <property type="protein sequence ID" value="KAJ8604913.1"/>
    <property type="molecule type" value="Genomic_DNA"/>
</dbReference>
<keyword evidence="2" id="KW-0433">Leucine-rich repeat</keyword>
<dbReference type="Proteomes" id="UP001230188">
    <property type="component" value="Unassembled WGS sequence"/>
</dbReference>
<dbReference type="PANTHER" id="PTHR45973">
    <property type="entry name" value="PROTEIN PHOSPHATASE 1 REGULATORY SUBUNIT SDS22-RELATED"/>
    <property type="match status" value="1"/>
</dbReference>
<dbReference type="InterPro" id="IPR032675">
    <property type="entry name" value="LRR_dom_sf"/>
</dbReference>
<feature type="region of interest" description="Disordered" evidence="7">
    <location>
        <begin position="262"/>
        <end position="285"/>
    </location>
</feature>
<keyword evidence="5" id="KW-0966">Cell projection</keyword>
<proteinExistence type="predicted"/>
<dbReference type="Pfam" id="PF12799">
    <property type="entry name" value="LRR_4"/>
    <property type="match status" value="1"/>
</dbReference>
<dbReference type="PANTHER" id="PTHR45973:SF9">
    <property type="entry name" value="LEUCINE-RICH REPEAT-CONTAINING PROTEIN 46"/>
    <property type="match status" value="1"/>
</dbReference>
<evidence type="ECO:0000313" key="8">
    <source>
        <dbReference type="EMBL" id="KAJ8604913.1"/>
    </source>
</evidence>
<dbReference type="SMART" id="SM00365">
    <property type="entry name" value="LRR_SD22"/>
    <property type="match status" value="5"/>
</dbReference>
<evidence type="ECO:0000256" key="3">
    <source>
        <dbReference type="ARBA" id="ARBA00022737"/>
    </source>
</evidence>
<evidence type="ECO:0008006" key="10">
    <source>
        <dbReference type="Google" id="ProtNLM"/>
    </source>
</evidence>
<organism evidence="8 9">
    <name type="scientific">Chrysophaeum taylorii</name>
    <dbReference type="NCBI Taxonomy" id="2483200"/>
    <lineage>
        <taxon>Eukaryota</taxon>
        <taxon>Sar</taxon>
        <taxon>Stramenopiles</taxon>
        <taxon>Ochrophyta</taxon>
        <taxon>Pelagophyceae</taxon>
        <taxon>Pelagomonadales</taxon>
        <taxon>Pelagomonadaceae</taxon>
        <taxon>Chrysophaeum</taxon>
    </lineage>
</organism>
<dbReference type="InterPro" id="IPR001611">
    <property type="entry name" value="Leu-rich_rpt"/>
</dbReference>
<feature type="coiled-coil region" evidence="6">
    <location>
        <begin position="224"/>
        <end position="251"/>
    </location>
</feature>
<keyword evidence="3" id="KW-0677">Repeat</keyword>
<dbReference type="InterPro" id="IPR050576">
    <property type="entry name" value="Cilia_flagella_integrity"/>
</dbReference>
<dbReference type="InterPro" id="IPR025875">
    <property type="entry name" value="Leu-rich_rpt_4"/>
</dbReference>
<dbReference type="PROSITE" id="PS51450">
    <property type="entry name" value="LRR"/>
    <property type="match status" value="3"/>
</dbReference>
<comment type="subcellular location">
    <subcellularLocation>
        <location evidence="1">Cell projection</location>
        <location evidence="1">Cilium</location>
    </subcellularLocation>
</comment>
<gene>
    <name evidence="8" type="ORF">CTAYLR_004307</name>
</gene>
<reference evidence="8" key="1">
    <citation type="submission" date="2023-01" db="EMBL/GenBank/DDBJ databases">
        <title>Metagenome sequencing of chrysophaentin producing Chrysophaeum taylorii.</title>
        <authorList>
            <person name="Davison J."/>
            <person name="Bewley C."/>
        </authorList>
    </citation>
    <scope>NUCLEOTIDE SEQUENCE</scope>
    <source>
        <strain evidence="8">NIES-1699</strain>
    </source>
</reference>
<dbReference type="SUPFAM" id="SSF52075">
    <property type="entry name" value="Outer arm dynein light chain 1"/>
    <property type="match status" value="1"/>
</dbReference>
<dbReference type="Pfam" id="PF14580">
    <property type="entry name" value="LRR_9"/>
    <property type="match status" value="1"/>
</dbReference>
<evidence type="ECO:0000256" key="4">
    <source>
        <dbReference type="ARBA" id="ARBA00023069"/>
    </source>
</evidence>
<evidence type="ECO:0000256" key="7">
    <source>
        <dbReference type="SAM" id="MobiDB-lite"/>
    </source>
</evidence>
<evidence type="ECO:0000256" key="2">
    <source>
        <dbReference type="ARBA" id="ARBA00022614"/>
    </source>
</evidence>
<accession>A0AAD7UFX6</accession>
<name>A0AAD7UFX6_9STRA</name>
<sequence>MAAVEFTKSTLQEICQKDGLYRTASLNDKLYLHYRGFKKIDGTVLGEYSGLRCLWLQGNSLVKIEGLENLTQLRTLCLHENVIDTIQGLETLVLLQSLNLSKNFIRNVENLSKLTKLESLDLGHNSIGPDATQLEHLLELPSLQTLDIQANRLEEGEKVLGIVKRLESLRVLYCMGNPFVKSVRHYRKRFVSATSELRYLDDRPVFEDERRRCSAWSAALAVQGASLEDANAAERDEIQKIREERRLLDRQRIKDFETMIRNAKENALPPPPDKNSQYVDVDELD</sequence>
<keyword evidence="6" id="KW-0175">Coiled coil</keyword>
<comment type="caution">
    <text evidence="8">The sequence shown here is derived from an EMBL/GenBank/DDBJ whole genome shotgun (WGS) entry which is preliminary data.</text>
</comment>
<dbReference type="Gene3D" id="3.80.10.10">
    <property type="entry name" value="Ribonuclease Inhibitor"/>
    <property type="match status" value="2"/>
</dbReference>
<dbReference type="AlphaFoldDB" id="A0AAD7UFX6"/>
<evidence type="ECO:0000313" key="9">
    <source>
        <dbReference type="Proteomes" id="UP001230188"/>
    </source>
</evidence>
<keyword evidence="9" id="KW-1185">Reference proteome</keyword>
<evidence type="ECO:0000256" key="6">
    <source>
        <dbReference type="SAM" id="Coils"/>
    </source>
</evidence>